<dbReference type="KEGG" id="sap:Sulac_1572"/>
<dbReference type="STRING" id="679936.Sulac_1572"/>
<protein>
    <recommendedName>
        <fullName evidence="3">Ferritin-like domain-containing protein</fullName>
    </recommendedName>
</protein>
<dbReference type="CDD" id="cd00657">
    <property type="entry name" value="Ferritin_like"/>
    <property type="match status" value="1"/>
</dbReference>
<sequence length="266" mass="30656">MIQVDPQLTDEQFLRLFEKGITHQWTADEIDWGAVQNISTAQKEAIGQLMTPVYLGEQTAMLGVSAVIPMILNQGHPEPALYLSSMGLDEARHFRNLNRLYRTLGVDPLPSRRIPEMWRYHARLLQKRDPVQWVFGILISDLFAKTFYGGFGRRFPDTVVGRLSRRTLQDEARHQAFSDRYLNGVLPTLDPDAKKELLSLRDDLFRVMDKLGGRLQPAMETLEWSSEEFLTELWDDTERWAVRLGLVDHTTSWTDHRESMSTPEGA</sequence>
<dbReference type="InterPro" id="IPR012348">
    <property type="entry name" value="RNR-like"/>
</dbReference>
<dbReference type="SUPFAM" id="SSF47240">
    <property type="entry name" value="Ferritin-like"/>
    <property type="match status" value="1"/>
</dbReference>
<dbReference type="AlphaFoldDB" id="G8TYA5"/>
<proteinExistence type="predicted"/>
<dbReference type="HOGENOM" id="CLU_1045550_0_0_9"/>
<evidence type="ECO:0000313" key="2">
    <source>
        <dbReference type="Proteomes" id="UP000005439"/>
    </source>
</evidence>
<dbReference type="InterPro" id="IPR009078">
    <property type="entry name" value="Ferritin-like_SF"/>
</dbReference>
<keyword evidence="2" id="KW-1185">Reference proteome</keyword>
<dbReference type="PATRIC" id="fig|679936.5.peg.1638"/>
<gene>
    <name evidence="1" type="ordered locus">Sulac_1572</name>
</gene>
<dbReference type="EMBL" id="CP003179">
    <property type="protein sequence ID" value="AEW05069.1"/>
    <property type="molecule type" value="Genomic_DNA"/>
</dbReference>
<accession>G8TYA5</accession>
<dbReference type="Proteomes" id="UP000005439">
    <property type="component" value="Chromosome"/>
</dbReference>
<reference evidence="1 2" key="2">
    <citation type="journal article" date="2012" name="Stand. Genomic Sci.">
        <title>Complete genome sequence of the moderately thermophilic mineral-sulfide-oxidizing firmicute Sulfobacillus acidophilus type strain (NAL(T)).</title>
        <authorList>
            <person name="Anderson I."/>
            <person name="Chertkov O."/>
            <person name="Chen A."/>
            <person name="Saunders E."/>
            <person name="Lapidus A."/>
            <person name="Nolan M."/>
            <person name="Lucas S."/>
            <person name="Hammon N."/>
            <person name="Deshpande S."/>
            <person name="Cheng J.F."/>
            <person name="Han C."/>
            <person name="Tapia R."/>
            <person name="Goodwin L.A."/>
            <person name="Pitluck S."/>
            <person name="Liolios K."/>
            <person name="Pagani I."/>
            <person name="Ivanova N."/>
            <person name="Mikhailova N."/>
            <person name="Pati A."/>
            <person name="Palaniappan K."/>
            <person name="Land M."/>
            <person name="Pan C."/>
            <person name="Rohde M."/>
            <person name="Pukall R."/>
            <person name="Goker M."/>
            <person name="Detter J.C."/>
            <person name="Woyke T."/>
            <person name="Bristow J."/>
            <person name="Eisen J.A."/>
            <person name="Markowitz V."/>
            <person name="Hugenholtz P."/>
            <person name="Kyrpides N.C."/>
            <person name="Klenk H.P."/>
            <person name="Mavromatis K."/>
        </authorList>
    </citation>
    <scope>NUCLEOTIDE SEQUENCE [LARGE SCALE GENOMIC DNA]</scope>
    <source>
        <strain evidence="2">ATCC 700253 / DSM 10332 / NAL</strain>
    </source>
</reference>
<name>G8TYA5_SULAD</name>
<dbReference type="Gene3D" id="1.10.620.20">
    <property type="entry name" value="Ribonucleotide Reductase, subunit A"/>
    <property type="match status" value="1"/>
</dbReference>
<evidence type="ECO:0000313" key="1">
    <source>
        <dbReference type="EMBL" id="AEW05069.1"/>
    </source>
</evidence>
<evidence type="ECO:0008006" key="3">
    <source>
        <dbReference type="Google" id="ProtNLM"/>
    </source>
</evidence>
<organism evidence="1 2">
    <name type="scientific">Sulfobacillus acidophilus (strain ATCC 700253 / DSM 10332 / NAL)</name>
    <dbReference type="NCBI Taxonomy" id="679936"/>
    <lineage>
        <taxon>Bacteria</taxon>
        <taxon>Bacillati</taxon>
        <taxon>Bacillota</taxon>
        <taxon>Clostridia</taxon>
        <taxon>Eubacteriales</taxon>
        <taxon>Clostridiales Family XVII. Incertae Sedis</taxon>
        <taxon>Sulfobacillus</taxon>
    </lineage>
</organism>
<dbReference type="GO" id="GO:0016491">
    <property type="term" value="F:oxidoreductase activity"/>
    <property type="evidence" value="ECO:0007669"/>
    <property type="project" value="InterPro"/>
</dbReference>
<reference evidence="2" key="1">
    <citation type="submission" date="2011-12" db="EMBL/GenBank/DDBJ databases">
        <title>The complete genome of chromosome of Sulfobacillus acidophilus DSM 10332.</title>
        <authorList>
            <person name="Lucas S."/>
            <person name="Han J."/>
            <person name="Lapidus A."/>
            <person name="Bruce D."/>
            <person name="Goodwin L."/>
            <person name="Pitluck S."/>
            <person name="Peters L."/>
            <person name="Kyrpides N."/>
            <person name="Mavromatis K."/>
            <person name="Ivanova N."/>
            <person name="Mikhailova N."/>
            <person name="Chertkov O."/>
            <person name="Saunders E."/>
            <person name="Detter J.C."/>
            <person name="Tapia R."/>
            <person name="Han C."/>
            <person name="Land M."/>
            <person name="Hauser L."/>
            <person name="Markowitz V."/>
            <person name="Cheng J.-F."/>
            <person name="Hugenholtz P."/>
            <person name="Woyke T."/>
            <person name="Wu D."/>
            <person name="Pukall R."/>
            <person name="Gehrich-Schroeter G."/>
            <person name="Schneider S."/>
            <person name="Klenk H.-P."/>
            <person name="Eisen J.A."/>
        </authorList>
    </citation>
    <scope>NUCLEOTIDE SEQUENCE [LARGE SCALE GENOMIC DNA]</scope>
    <source>
        <strain evidence="2">ATCC 700253 / DSM 10332 / NAL</strain>
    </source>
</reference>